<feature type="domain" description="Sigma 54 modulation/S30EA ribosomal protein C-terminal" evidence="2">
    <location>
        <begin position="135"/>
        <end position="188"/>
    </location>
</feature>
<keyword evidence="3" id="KW-0689">Ribosomal protein</keyword>
<gene>
    <name evidence="3" type="ORF">UT34_C0001G0061</name>
</gene>
<dbReference type="GO" id="GO:0043024">
    <property type="term" value="F:ribosomal small subunit binding"/>
    <property type="evidence" value="ECO:0007669"/>
    <property type="project" value="TreeGrafter"/>
</dbReference>
<comment type="caution">
    <text evidence="3">The sequence shown here is derived from an EMBL/GenBank/DDBJ whole genome shotgun (WGS) entry which is preliminary data.</text>
</comment>
<dbReference type="InterPro" id="IPR038416">
    <property type="entry name" value="Ribosom_S30AE_C_sf"/>
</dbReference>
<dbReference type="STRING" id="1619100.UT34_C0001G0061"/>
<dbReference type="Gene3D" id="3.30.160.100">
    <property type="entry name" value="Ribosome hibernation promotion factor-like"/>
    <property type="match status" value="1"/>
</dbReference>
<evidence type="ECO:0000313" key="4">
    <source>
        <dbReference type="Proteomes" id="UP000034799"/>
    </source>
</evidence>
<dbReference type="GO" id="GO:0022627">
    <property type="term" value="C:cytosolic small ribosomal subunit"/>
    <property type="evidence" value="ECO:0007669"/>
    <property type="project" value="TreeGrafter"/>
</dbReference>
<dbReference type="InterPro" id="IPR032528">
    <property type="entry name" value="Ribosom_S30AE_C"/>
</dbReference>
<organism evidence="3 4">
    <name type="scientific">candidate division WS6 bacterium GW2011_GWF2_39_15</name>
    <dbReference type="NCBI Taxonomy" id="1619100"/>
    <lineage>
        <taxon>Bacteria</taxon>
        <taxon>Candidatus Dojkabacteria</taxon>
    </lineage>
</organism>
<sequence length="197" mass="22845">MNINISFVGMEPSDPVKKYAIEKLTKHEELFRDLENIEIVLKENVSTRGVDKDFRMNVNIPLPKAMIRVEESGSDMYAIVDKVSDILVRRLRRYYDRKENWEGVTPWRVIEAEEALNGFGEEEETLDNYVNYAPKIMSRKKLEDMTPLSEGEAIEKMELAGEKQILFKNKETSKISMIYARERGGYCLVEPSDALEL</sequence>
<keyword evidence="3" id="KW-0687">Ribonucleoprotein</keyword>
<dbReference type="NCBIfam" id="TIGR00741">
    <property type="entry name" value="yfiA"/>
    <property type="match status" value="1"/>
</dbReference>
<dbReference type="InterPro" id="IPR050574">
    <property type="entry name" value="HPF/YfiA_ribosome-assoc"/>
</dbReference>
<dbReference type="Pfam" id="PF16321">
    <property type="entry name" value="Ribosom_S30AE_C"/>
    <property type="match status" value="1"/>
</dbReference>
<name>A0A0G0MZI8_9BACT</name>
<dbReference type="SUPFAM" id="SSF69754">
    <property type="entry name" value="Ribosome binding protein Y (YfiA homologue)"/>
    <property type="match status" value="1"/>
</dbReference>
<dbReference type="AlphaFoldDB" id="A0A0G0MZI8"/>
<dbReference type="InterPro" id="IPR036567">
    <property type="entry name" value="RHF-like"/>
</dbReference>
<dbReference type="PANTHER" id="PTHR33231:SF1">
    <property type="entry name" value="30S RIBOSOMAL PROTEIN"/>
    <property type="match status" value="1"/>
</dbReference>
<keyword evidence="1" id="KW-0810">Translation regulation</keyword>
<dbReference type="Pfam" id="PF02482">
    <property type="entry name" value="Ribosomal_S30AE"/>
    <property type="match status" value="1"/>
</dbReference>
<protein>
    <submittedName>
        <fullName evidence="3">Sigma 54 modulation protein/ribosomal protein S30EA</fullName>
    </submittedName>
</protein>
<evidence type="ECO:0000313" key="3">
    <source>
        <dbReference type="EMBL" id="KKR06021.1"/>
    </source>
</evidence>
<dbReference type="InterPro" id="IPR003489">
    <property type="entry name" value="RHF/RaiA"/>
</dbReference>
<dbReference type="Proteomes" id="UP000034799">
    <property type="component" value="Unassembled WGS sequence"/>
</dbReference>
<evidence type="ECO:0000256" key="1">
    <source>
        <dbReference type="ARBA" id="ARBA00022845"/>
    </source>
</evidence>
<dbReference type="PANTHER" id="PTHR33231">
    <property type="entry name" value="30S RIBOSOMAL PROTEIN"/>
    <property type="match status" value="1"/>
</dbReference>
<evidence type="ECO:0000259" key="2">
    <source>
        <dbReference type="Pfam" id="PF16321"/>
    </source>
</evidence>
<accession>A0A0G0MZI8</accession>
<dbReference type="CDD" id="cd00552">
    <property type="entry name" value="RaiA"/>
    <property type="match status" value="1"/>
</dbReference>
<dbReference type="EMBL" id="LBWK01000001">
    <property type="protein sequence ID" value="KKR06021.1"/>
    <property type="molecule type" value="Genomic_DNA"/>
</dbReference>
<reference evidence="3 4" key="1">
    <citation type="journal article" date="2015" name="Nature">
        <title>rRNA introns, odd ribosomes, and small enigmatic genomes across a large radiation of phyla.</title>
        <authorList>
            <person name="Brown C.T."/>
            <person name="Hug L.A."/>
            <person name="Thomas B.C."/>
            <person name="Sharon I."/>
            <person name="Castelle C.J."/>
            <person name="Singh A."/>
            <person name="Wilkins M.J."/>
            <person name="Williams K.H."/>
            <person name="Banfield J.F."/>
        </authorList>
    </citation>
    <scope>NUCLEOTIDE SEQUENCE [LARGE SCALE GENOMIC DNA]</scope>
</reference>
<dbReference type="Gene3D" id="3.30.505.50">
    <property type="entry name" value="Sigma 54 modulation/S30EA ribosomal protein, C-terminal domain"/>
    <property type="match status" value="1"/>
</dbReference>
<proteinExistence type="predicted"/>
<dbReference type="GO" id="GO:0045900">
    <property type="term" value="P:negative regulation of translational elongation"/>
    <property type="evidence" value="ECO:0007669"/>
    <property type="project" value="TreeGrafter"/>
</dbReference>